<dbReference type="Gene3D" id="1.10.530.10">
    <property type="match status" value="1"/>
</dbReference>
<evidence type="ECO:0008006" key="3">
    <source>
        <dbReference type="Google" id="ProtNLM"/>
    </source>
</evidence>
<dbReference type="KEGG" id="yrh:AABB31_07500"/>
<dbReference type="AlphaFoldDB" id="A0AAN0NLB3"/>
<dbReference type="InterPro" id="IPR023346">
    <property type="entry name" value="Lysozyme-like_dom_sf"/>
</dbReference>
<dbReference type="SUPFAM" id="SSF53955">
    <property type="entry name" value="Lysozyme-like"/>
    <property type="match status" value="1"/>
</dbReference>
<dbReference type="RefSeq" id="WP_373635771.1">
    <property type="nucleotide sequence ID" value="NZ_CP151767.2"/>
</dbReference>
<keyword evidence="2" id="KW-1185">Reference proteome</keyword>
<proteinExistence type="predicted"/>
<evidence type="ECO:0000313" key="2">
    <source>
        <dbReference type="Proteomes" id="UP001470809"/>
    </source>
</evidence>
<reference evidence="1 2" key="2">
    <citation type="submission" date="2024-08" db="EMBL/GenBank/DDBJ databases">
        <title>Phylogenomic analyses of a clade within the roseobacter group suggest taxonomic reassignments of species of the genera Aestuariivita, Citreicella, Loktanella, Nautella, Pelagibaca, Ruegeria, Thalassobius, Thiobacimonas and Tropicibacter, and the proposal o.</title>
        <authorList>
            <person name="Jeon C.O."/>
        </authorList>
    </citation>
    <scope>NUCLEOTIDE SEQUENCE [LARGE SCALE GENOMIC DNA]</scope>
    <source>
        <strain evidence="1 2">SS1-5</strain>
    </source>
</reference>
<evidence type="ECO:0000313" key="1">
    <source>
        <dbReference type="EMBL" id="WZU68712.2"/>
    </source>
</evidence>
<protein>
    <recommendedName>
        <fullName evidence="3">Glycoside hydrolase family 104 protein</fullName>
    </recommendedName>
</protein>
<dbReference type="Proteomes" id="UP001470809">
    <property type="component" value="Chromosome"/>
</dbReference>
<dbReference type="EMBL" id="CP151767">
    <property type="protein sequence ID" value="WZU68712.2"/>
    <property type="molecule type" value="Genomic_DNA"/>
</dbReference>
<gene>
    <name evidence="1" type="ORF">AABB31_07500</name>
</gene>
<accession>A0AAN0NLB3</accession>
<reference evidence="2" key="1">
    <citation type="submission" date="2024-04" db="EMBL/GenBank/DDBJ databases">
        <title>Phylogenomic analyses of a clade within the roseobacter group suggest taxonomic reassignments of species of the genera Aestuariivita, Citreicella, Loktanella, Nautella, Pelagibaca, Ruegeria, Thalassobius, Thiobacimonas and Tropicibacter, and the proposal o.</title>
        <authorList>
            <person name="Jeon C.O."/>
        </authorList>
    </citation>
    <scope>NUCLEOTIDE SEQUENCE [LARGE SCALE GENOMIC DNA]</scope>
    <source>
        <strain evidence="2">SS1-5</strain>
    </source>
</reference>
<organism evidence="1 2">
    <name type="scientific">Yoonia rhodophyticola</name>
    <dbReference type="NCBI Taxonomy" id="3137370"/>
    <lineage>
        <taxon>Bacteria</taxon>
        <taxon>Pseudomonadati</taxon>
        <taxon>Pseudomonadota</taxon>
        <taxon>Alphaproteobacteria</taxon>
        <taxon>Rhodobacterales</taxon>
        <taxon>Paracoccaceae</taxon>
        <taxon>Yoonia</taxon>
    </lineage>
</organism>
<name>A0AAN0NLB3_9RHOB</name>
<sequence length="233" mass="25064">MICLAPIGAWAEVGSLLDGGTLAQGRGSLFQPRATQQAPQNGASLFAGQSGGSFFAPIQRQSAPVSGVMPLNFAGSAVHRLRHIIGQAESPRAGYDAVQHGARIKPAKLPTQMTIGEIYDWIDATPGQPHAIGRYQFIPDTLRRVVRQVGADRRDRFTPALQDRLADVLLADAGFPDFMAGRLSQERFINNLAAIWAGLPTSNGRSKYHGFAGNRATVTLAYFQSEIAKIRPG</sequence>